<evidence type="ECO:0000256" key="4">
    <source>
        <dbReference type="ARBA" id="ARBA00023125"/>
    </source>
</evidence>
<evidence type="ECO:0000256" key="2">
    <source>
        <dbReference type="ARBA" id="ARBA00010610"/>
    </source>
</evidence>
<name>H8L3N2_FRAAD</name>
<dbReference type="GO" id="GO:0001217">
    <property type="term" value="F:DNA-binding transcription repressor activity"/>
    <property type="evidence" value="ECO:0007669"/>
    <property type="project" value="TreeGrafter"/>
</dbReference>
<dbReference type="GO" id="GO:0005829">
    <property type="term" value="C:cytosol"/>
    <property type="evidence" value="ECO:0007669"/>
    <property type="project" value="TreeGrafter"/>
</dbReference>
<protein>
    <submittedName>
        <fullName evidence="7">DNA-binding protein H-NS</fullName>
    </submittedName>
</protein>
<dbReference type="Gene3D" id="4.10.430.10">
    <property type="entry name" value="Histone-like protein H-NS, C-terminal domain"/>
    <property type="match status" value="1"/>
</dbReference>
<dbReference type="PANTHER" id="PTHR38097">
    <property type="match status" value="1"/>
</dbReference>
<dbReference type="RefSeq" id="WP_014404404.1">
    <property type="nucleotide sequence ID" value="NC_017033.1"/>
</dbReference>
<dbReference type="Pfam" id="PF00816">
    <property type="entry name" value="Histone_HNS"/>
    <property type="match status" value="1"/>
</dbReference>
<evidence type="ECO:0000259" key="6">
    <source>
        <dbReference type="SMART" id="SM00528"/>
    </source>
</evidence>
<dbReference type="SUPFAM" id="SSF81273">
    <property type="entry name" value="H-NS histone-like proteins"/>
    <property type="match status" value="1"/>
</dbReference>
<proteinExistence type="inferred from homology"/>
<dbReference type="GO" id="GO:0032993">
    <property type="term" value="C:protein-DNA complex"/>
    <property type="evidence" value="ECO:0007669"/>
    <property type="project" value="TreeGrafter"/>
</dbReference>
<dbReference type="GO" id="GO:0003680">
    <property type="term" value="F:minor groove of adenine-thymine-rich DNA binding"/>
    <property type="evidence" value="ECO:0007669"/>
    <property type="project" value="TreeGrafter"/>
</dbReference>
<dbReference type="Proteomes" id="UP000005234">
    <property type="component" value="Chromosome"/>
</dbReference>
<feature type="domain" description="DNA-binding protein H-NS-like C-terminal" evidence="6">
    <location>
        <begin position="60"/>
        <end position="107"/>
    </location>
</feature>
<dbReference type="InterPro" id="IPR027444">
    <property type="entry name" value="H-NS_C_dom"/>
</dbReference>
<dbReference type="GO" id="GO:0000976">
    <property type="term" value="F:transcription cis-regulatory region binding"/>
    <property type="evidence" value="ECO:0007669"/>
    <property type="project" value="TreeGrafter"/>
</dbReference>
<comment type="subcellular location">
    <subcellularLocation>
        <location evidence="1">Cytoplasm</location>
        <location evidence="1">Nucleoid</location>
    </subcellularLocation>
</comment>
<dbReference type="HOGENOM" id="CLU_117503_1_0_6"/>
<dbReference type="InterPro" id="IPR037150">
    <property type="entry name" value="H-NS_C_dom_sf"/>
</dbReference>
<comment type="similarity">
    <text evidence="2">Belongs to the histone-like protein H-NS family.</text>
</comment>
<evidence type="ECO:0000256" key="3">
    <source>
        <dbReference type="ARBA" id="ARBA00022490"/>
    </source>
</evidence>
<accession>H8L3N2</accession>
<organism evidence="7 8">
    <name type="scientific">Frateuria aurantia (strain ATCC 33424 / DSM 6220 / KCTC 2777 / LMG 1558 / NBRC 3245 / NCIMB 13370)</name>
    <name type="common">Acetobacter aurantius</name>
    <dbReference type="NCBI Taxonomy" id="767434"/>
    <lineage>
        <taxon>Bacteria</taxon>
        <taxon>Pseudomonadati</taxon>
        <taxon>Pseudomonadota</taxon>
        <taxon>Gammaproteobacteria</taxon>
        <taxon>Lysobacterales</taxon>
        <taxon>Rhodanobacteraceae</taxon>
        <taxon>Frateuria</taxon>
    </lineage>
</organism>
<keyword evidence="4 7" id="KW-0238">DNA-binding</keyword>
<evidence type="ECO:0000256" key="1">
    <source>
        <dbReference type="ARBA" id="ARBA00004453"/>
    </source>
</evidence>
<dbReference type="PANTHER" id="PTHR38097:SF2">
    <property type="entry name" value="DNA-BINDING PROTEIN STPA"/>
    <property type="match status" value="1"/>
</dbReference>
<sequence length="126" mass="13572">MSIKLDGLSLRELEDLIGAARGRLSSATKDHIDSTRSKIQHILAEAGLTLEQVFQKPQKKVGRSTGPVPPKFANPANPDQTWSGRGKRPLWFIAALDKGASEASLLIAADKTNGDQTVAAKKTIKK</sequence>
<evidence type="ECO:0000313" key="7">
    <source>
        <dbReference type="EMBL" id="AFC87401.1"/>
    </source>
</evidence>
<reference evidence="7" key="1">
    <citation type="submission" date="2012-02" db="EMBL/GenBank/DDBJ databases">
        <title>The complete genome of Frateuria aurantia DSM 6220.</title>
        <authorList>
            <consortium name="US DOE Joint Genome Institute (JGI-PGF)"/>
            <person name="Lucas S."/>
            <person name="Copeland A."/>
            <person name="Lapidus A."/>
            <person name="Glavina del Rio T."/>
            <person name="Dalin E."/>
            <person name="Tice H."/>
            <person name="Bruce D."/>
            <person name="Goodwin L."/>
            <person name="Pitluck S."/>
            <person name="Peters L."/>
            <person name="Ovchinnikova G."/>
            <person name="Teshima H."/>
            <person name="Kyrpides N."/>
            <person name="Mavromatis K."/>
            <person name="Ivanova N."/>
            <person name="Brettin T."/>
            <person name="Detter J.C."/>
            <person name="Han C."/>
            <person name="Larimer F."/>
            <person name="Land M."/>
            <person name="Hauser L."/>
            <person name="Markowitz V."/>
            <person name="Cheng J.-F."/>
            <person name="Hugenholtz P."/>
            <person name="Woyke T."/>
            <person name="Wu D."/>
            <person name="Brambilla E."/>
            <person name="Klenk H.-P."/>
            <person name="Eisen J.A."/>
        </authorList>
    </citation>
    <scope>NUCLEOTIDE SEQUENCE</scope>
    <source>
        <strain evidence="7">DSM 6220</strain>
    </source>
</reference>
<keyword evidence="8" id="KW-1185">Reference proteome</keyword>
<dbReference type="eggNOG" id="COG2916">
    <property type="taxonomic scope" value="Bacteria"/>
</dbReference>
<gene>
    <name evidence="7" type="ordered locus">Fraau_3074</name>
</gene>
<evidence type="ECO:0000256" key="5">
    <source>
        <dbReference type="SAM" id="MobiDB-lite"/>
    </source>
</evidence>
<dbReference type="OrthoDB" id="5297879at2"/>
<dbReference type="EMBL" id="CP003350">
    <property type="protein sequence ID" value="AFC87401.1"/>
    <property type="molecule type" value="Genomic_DNA"/>
</dbReference>
<dbReference type="GO" id="GO:0009295">
    <property type="term" value="C:nucleoid"/>
    <property type="evidence" value="ECO:0007669"/>
    <property type="project" value="UniProtKB-SubCell"/>
</dbReference>
<dbReference type="GO" id="GO:0003681">
    <property type="term" value="F:bent DNA binding"/>
    <property type="evidence" value="ECO:0007669"/>
    <property type="project" value="TreeGrafter"/>
</dbReference>
<feature type="region of interest" description="Disordered" evidence="5">
    <location>
        <begin position="58"/>
        <end position="84"/>
    </location>
</feature>
<dbReference type="KEGG" id="fau:Fraau_3074"/>
<evidence type="ECO:0000313" key="8">
    <source>
        <dbReference type="Proteomes" id="UP000005234"/>
    </source>
</evidence>
<dbReference type="SMART" id="SM00528">
    <property type="entry name" value="HNS"/>
    <property type="match status" value="1"/>
</dbReference>
<dbReference type="AlphaFoldDB" id="H8L3N2"/>
<keyword evidence="3" id="KW-0963">Cytoplasm</keyword>